<dbReference type="Pfam" id="PF05742">
    <property type="entry name" value="TANGO2"/>
    <property type="match status" value="1"/>
</dbReference>
<dbReference type="PANTHER" id="PTHR17985:SF8">
    <property type="entry name" value="TRANSPORT AND GOLGI ORGANIZATION PROTEIN 2 HOMOLOG"/>
    <property type="match status" value="1"/>
</dbReference>
<protein>
    <submittedName>
        <fullName evidence="1">Uncharacterized conserved protein, contains NRDE domain</fullName>
    </submittedName>
</protein>
<proteinExistence type="predicted"/>
<dbReference type="STRING" id="1938817.SAMN06296008_11330"/>
<sequence length="283" mass="31847">MCLILFAWNSHPDYSLVVAANRDEFYARPTHPIGYWKDVPHILGSRDAADVLGIPGTALGLSLDGKFAAVTNIRALSEKNPEMRTRGELTAKFLTQPHNIQEFIQQHEKSFLQYNGFNLLLGDISQGEKSHLSWLSNRLVIGGKVRHRKVMNPAPVIPGVYGLSNAMLDTPWPKVRTGVASFAQALAMDNGNLNHPEHYFKLLKNDTLPRDEELPSTGVNLEWERALSPIFIKTENYGTRSSSLLRVRKDGVFQMIERTFDADANEETAIFEGQFNQSTQIER</sequence>
<gene>
    <name evidence="1" type="ORF">SAMN06296008_11330</name>
</gene>
<dbReference type="OrthoDB" id="4380123at2"/>
<organism evidence="1 2">
    <name type="scientific">Polynucleobacter kasalickyi</name>
    <dbReference type="NCBI Taxonomy" id="1938817"/>
    <lineage>
        <taxon>Bacteria</taxon>
        <taxon>Pseudomonadati</taxon>
        <taxon>Pseudomonadota</taxon>
        <taxon>Betaproteobacteria</taxon>
        <taxon>Burkholderiales</taxon>
        <taxon>Burkholderiaceae</taxon>
        <taxon>Polynucleobacter</taxon>
    </lineage>
</organism>
<dbReference type="RefSeq" id="WP_084284992.1">
    <property type="nucleotide sequence ID" value="NZ_FWXJ01000013.1"/>
</dbReference>
<name>A0A1W2BG84_9BURK</name>
<dbReference type="EMBL" id="FWXJ01000013">
    <property type="protein sequence ID" value="SMC71975.1"/>
    <property type="molecule type" value="Genomic_DNA"/>
</dbReference>
<dbReference type="Proteomes" id="UP000192708">
    <property type="component" value="Unassembled WGS sequence"/>
</dbReference>
<evidence type="ECO:0000313" key="1">
    <source>
        <dbReference type="EMBL" id="SMC71975.1"/>
    </source>
</evidence>
<keyword evidence="2" id="KW-1185">Reference proteome</keyword>
<accession>A0A1W2BG84</accession>
<dbReference type="AlphaFoldDB" id="A0A1W2BG84"/>
<dbReference type="PANTHER" id="PTHR17985">
    <property type="entry name" value="SER/THR-RICH PROTEIN T10 IN DGCR REGION"/>
    <property type="match status" value="1"/>
</dbReference>
<reference evidence="1 2" key="1">
    <citation type="submission" date="2017-04" db="EMBL/GenBank/DDBJ databases">
        <authorList>
            <person name="Afonso C.L."/>
            <person name="Miller P.J."/>
            <person name="Scott M.A."/>
            <person name="Spackman E."/>
            <person name="Goraichik I."/>
            <person name="Dimitrov K.M."/>
            <person name="Suarez D.L."/>
            <person name="Swayne D.E."/>
        </authorList>
    </citation>
    <scope>NUCLEOTIDE SEQUENCE [LARGE SCALE GENOMIC DNA]</scope>
    <source>
        <strain evidence="1 2">VK13</strain>
    </source>
</reference>
<evidence type="ECO:0000313" key="2">
    <source>
        <dbReference type="Proteomes" id="UP000192708"/>
    </source>
</evidence>
<dbReference type="InterPro" id="IPR008551">
    <property type="entry name" value="TANGO2"/>
</dbReference>